<name>X0Z0Z5_9ZZZZ</name>
<dbReference type="EMBL" id="BART01007740">
    <property type="protein sequence ID" value="GAG62649.1"/>
    <property type="molecule type" value="Genomic_DNA"/>
</dbReference>
<reference evidence="2" key="1">
    <citation type="journal article" date="2014" name="Front. Microbiol.">
        <title>High frequency of phylogenetically diverse reductive dehalogenase-homologous genes in deep subseafloor sedimentary metagenomes.</title>
        <authorList>
            <person name="Kawai M."/>
            <person name="Futagami T."/>
            <person name="Toyoda A."/>
            <person name="Takaki Y."/>
            <person name="Nishi S."/>
            <person name="Hori S."/>
            <person name="Arai W."/>
            <person name="Tsubouchi T."/>
            <person name="Morono Y."/>
            <person name="Uchiyama I."/>
            <person name="Ito T."/>
            <person name="Fujiyama A."/>
            <person name="Inagaki F."/>
            <person name="Takami H."/>
        </authorList>
    </citation>
    <scope>NUCLEOTIDE SEQUENCE</scope>
    <source>
        <strain evidence="2">Expedition CK06-06</strain>
    </source>
</reference>
<feature type="compositionally biased region" description="Basic and acidic residues" evidence="1">
    <location>
        <begin position="25"/>
        <end position="51"/>
    </location>
</feature>
<evidence type="ECO:0000256" key="1">
    <source>
        <dbReference type="SAM" id="MobiDB-lite"/>
    </source>
</evidence>
<feature type="compositionally biased region" description="Basic residues" evidence="1">
    <location>
        <begin position="1"/>
        <end position="11"/>
    </location>
</feature>
<protein>
    <submittedName>
        <fullName evidence="2">Uncharacterized protein</fullName>
    </submittedName>
</protein>
<sequence>MPSPKKSKKKSRVDNKQKSLFSFVDESKPKKEKVEPKPKKEEVKKKVQERPKEKVKEIKKEIVKKAEPKGEKKPGTIRQKIYFKENNKPFGLKEEDIKLINIQRENVSTKYIRYLIEKG</sequence>
<feature type="non-terminal residue" evidence="2">
    <location>
        <position position="119"/>
    </location>
</feature>
<accession>X0Z0Z5</accession>
<proteinExistence type="predicted"/>
<feature type="region of interest" description="Disordered" evidence="1">
    <location>
        <begin position="1"/>
        <end position="51"/>
    </location>
</feature>
<comment type="caution">
    <text evidence="2">The sequence shown here is derived from an EMBL/GenBank/DDBJ whole genome shotgun (WGS) entry which is preliminary data.</text>
</comment>
<evidence type="ECO:0000313" key="2">
    <source>
        <dbReference type="EMBL" id="GAG62649.1"/>
    </source>
</evidence>
<gene>
    <name evidence="2" type="ORF">S01H4_17547</name>
</gene>
<dbReference type="AlphaFoldDB" id="X0Z0Z5"/>
<organism evidence="2">
    <name type="scientific">marine sediment metagenome</name>
    <dbReference type="NCBI Taxonomy" id="412755"/>
    <lineage>
        <taxon>unclassified sequences</taxon>
        <taxon>metagenomes</taxon>
        <taxon>ecological metagenomes</taxon>
    </lineage>
</organism>